<proteinExistence type="predicted"/>
<accession>A0A7K1RE49</accession>
<dbReference type="AlphaFoldDB" id="A0A7K1RE49"/>
<name>A0A7K1RE49_AGRVI</name>
<sequence>MTRLQKIFSAAFFLTLFSMSGHANAKCNVAANMEGSISGWPKRIQNSENLALAAAFTNNTCTITKGAHRGGSVPPYAPDDLHVTVRIDAAPTKTCHVFRKASNAPAGTKFPTTCF</sequence>
<keyword evidence="1" id="KW-0732">Signal</keyword>
<feature type="chain" id="PRO_5029797251" evidence="1">
    <location>
        <begin position="26"/>
        <end position="115"/>
    </location>
</feature>
<comment type="caution">
    <text evidence="2">The sequence shown here is derived from an EMBL/GenBank/DDBJ whole genome shotgun (WGS) entry which is preliminary data.</text>
</comment>
<protein>
    <submittedName>
        <fullName evidence="2">Uncharacterized protein</fullName>
    </submittedName>
</protein>
<dbReference type="EMBL" id="WPHU01000003">
    <property type="protein sequence ID" value="MVA56284.1"/>
    <property type="molecule type" value="Genomic_DNA"/>
</dbReference>
<feature type="signal peptide" evidence="1">
    <location>
        <begin position="1"/>
        <end position="25"/>
    </location>
</feature>
<evidence type="ECO:0000256" key="1">
    <source>
        <dbReference type="SAM" id="SignalP"/>
    </source>
</evidence>
<evidence type="ECO:0000313" key="3">
    <source>
        <dbReference type="Proteomes" id="UP000440716"/>
    </source>
</evidence>
<evidence type="ECO:0000313" key="2">
    <source>
        <dbReference type="EMBL" id="MVA56284.1"/>
    </source>
</evidence>
<dbReference type="RefSeq" id="WP_156590955.1">
    <property type="nucleotide sequence ID" value="NZ_WPHU01000003.1"/>
</dbReference>
<reference evidence="2 3" key="1">
    <citation type="submission" date="2019-12" db="EMBL/GenBank/DDBJ databases">
        <title>Whole-genome sequencing of Allorhizobium vitis.</title>
        <authorList>
            <person name="Gan H.M."/>
            <person name="Szegedi E."/>
            <person name="Burr T."/>
            <person name="Savka M.A."/>
        </authorList>
    </citation>
    <scope>NUCLEOTIDE SEQUENCE [LARGE SCALE GENOMIC DNA]</scope>
    <source>
        <strain evidence="2 3">CG415</strain>
    </source>
</reference>
<organism evidence="2 3">
    <name type="scientific">Agrobacterium vitis</name>
    <name type="common">Rhizobium vitis</name>
    <dbReference type="NCBI Taxonomy" id="373"/>
    <lineage>
        <taxon>Bacteria</taxon>
        <taxon>Pseudomonadati</taxon>
        <taxon>Pseudomonadota</taxon>
        <taxon>Alphaproteobacteria</taxon>
        <taxon>Hyphomicrobiales</taxon>
        <taxon>Rhizobiaceae</taxon>
        <taxon>Rhizobium/Agrobacterium group</taxon>
        <taxon>Agrobacterium</taxon>
    </lineage>
</organism>
<gene>
    <name evidence="2" type="ORF">GOZ88_09180</name>
</gene>
<dbReference type="Proteomes" id="UP000440716">
    <property type="component" value="Unassembled WGS sequence"/>
</dbReference>